<dbReference type="STRING" id="860228.Ccan_08260"/>
<dbReference type="SUPFAM" id="SSF52540">
    <property type="entry name" value="P-loop containing nucleoside triphosphate hydrolases"/>
    <property type="match status" value="1"/>
</dbReference>
<dbReference type="AlphaFoldDB" id="F9YU10"/>
<dbReference type="PANTHER" id="PTHR43788:SF8">
    <property type="entry name" value="DNA-BINDING PROTEIN SMUBP-2"/>
    <property type="match status" value="1"/>
</dbReference>
<accession>F9YU10</accession>
<reference evidence="2 3" key="1">
    <citation type="journal article" date="2011" name="J. Bacteriol.">
        <title>Complete genome sequence of the dog commensal and human pathogen Capnocytophaga canimorsus strain 5.</title>
        <authorList>
            <person name="Manfredi P."/>
            <person name="Pagni M."/>
            <person name="Cornelis G.R."/>
        </authorList>
    </citation>
    <scope>NUCLEOTIDE SEQUENCE [LARGE SCALE GENOMIC DNA]</scope>
    <source>
        <strain evidence="3">5</strain>
    </source>
</reference>
<dbReference type="InterPro" id="IPR041677">
    <property type="entry name" value="DNA2/NAM7_AAA_11"/>
</dbReference>
<feature type="domain" description="DNA2/NAM7 helicase helicase" evidence="1">
    <location>
        <begin position="374"/>
        <end position="477"/>
    </location>
</feature>
<evidence type="ECO:0000313" key="3">
    <source>
        <dbReference type="Proteomes" id="UP000008895"/>
    </source>
</evidence>
<evidence type="ECO:0000259" key="1">
    <source>
        <dbReference type="Pfam" id="PF13086"/>
    </source>
</evidence>
<dbReference type="EMBL" id="CP002113">
    <property type="protein sequence ID" value="AEK22944.1"/>
    <property type="molecule type" value="Genomic_DNA"/>
</dbReference>
<dbReference type="eggNOG" id="COG1112">
    <property type="taxonomic scope" value="Bacteria"/>
</dbReference>
<evidence type="ECO:0000313" key="2">
    <source>
        <dbReference type="EMBL" id="AEK22944.1"/>
    </source>
</evidence>
<dbReference type="HOGENOM" id="CLU_454697_0_0_10"/>
<dbReference type="Gene3D" id="3.40.50.300">
    <property type="entry name" value="P-loop containing nucleotide triphosphate hydrolases"/>
    <property type="match status" value="1"/>
</dbReference>
<dbReference type="OrthoDB" id="9757917at2"/>
<organism evidence="2 3">
    <name type="scientific">Capnocytophaga canimorsus (strain 5)</name>
    <dbReference type="NCBI Taxonomy" id="860228"/>
    <lineage>
        <taxon>Bacteria</taxon>
        <taxon>Pseudomonadati</taxon>
        <taxon>Bacteroidota</taxon>
        <taxon>Flavobacteriia</taxon>
        <taxon>Flavobacteriales</taxon>
        <taxon>Flavobacteriaceae</taxon>
        <taxon>Capnocytophaga</taxon>
    </lineage>
</organism>
<protein>
    <recommendedName>
        <fullName evidence="1">DNA2/NAM7 helicase helicase domain-containing protein</fullName>
    </recommendedName>
</protein>
<dbReference type="KEGG" id="ccm:Ccan_08260"/>
<keyword evidence="3" id="KW-1185">Reference proteome</keyword>
<sequence length="600" mass="69906">MLTYYYNLEEDNNRAFAIKKTAESSFIPFKKYLENVLYSAEKREKISAKWRKINFYNSYQLRLIGKIFEFENKKGLYKIEIKNQDVDFEESLIYFVAGEKYKIKVTPENIQNGFVRLKTNGVIENASLDGEEVILTALNQEKPEGIILKQTTEKIIVYIESGKQPNSDYKSIRNITPYIDFDKMVYECGSDFVGVLQIKDNLIYEIEEKNITDEIVKNGNLKFSLTKKEEEKGEERFRIQLIEKDDEIIADGFSFDSPLKYFFDDDISIKDAKDTKIEYIKKGGNETDFTLILLSKDGKPCFPKSDEIFVETNTYQVRKQLESVSTLKLMPLKEHRNLIRLFEDREKTKWKQPKKNEIDKWIVLTDDTRDGCKEQRTFVNQALNTPDFAILEGPPGSGKTTVILELICQLVQKGKRILLCGSTHITIDNVLERLDKQNLLTKYKILPIRIGESDRLSEDVKKFQLNNFVNENNDIEENLLLEISNLVCGTTIGILQHPKFKGRKSFFRNNSKTGEKYEFKCTEPIIPEFDYLIIDESSKTTFQEFLVPALYAKKWILVGDIKQLSPFTDRNEIVSNIENLNVGKILLMEHYKKLFFICKN</sequence>
<dbReference type="InterPro" id="IPR050534">
    <property type="entry name" value="Coronavir_polyprotein_1ab"/>
</dbReference>
<dbReference type="Pfam" id="PF13086">
    <property type="entry name" value="AAA_11"/>
    <property type="match status" value="2"/>
</dbReference>
<name>F9YU10_CAPCC</name>
<feature type="domain" description="DNA2/NAM7 helicase helicase" evidence="1">
    <location>
        <begin position="528"/>
        <end position="568"/>
    </location>
</feature>
<dbReference type="GO" id="GO:0043139">
    <property type="term" value="F:5'-3' DNA helicase activity"/>
    <property type="evidence" value="ECO:0007669"/>
    <property type="project" value="TreeGrafter"/>
</dbReference>
<dbReference type="Proteomes" id="UP000008895">
    <property type="component" value="Chromosome"/>
</dbReference>
<gene>
    <name evidence="2" type="ordered locus">Ccan_08260</name>
</gene>
<dbReference type="RefSeq" id="WP_013996934.1">
    <property type="nucleotide sequence ID" value="NC_015846.1"/>
</dbReference>
<dbReference type="InterPro" id="IPR027417">
    <property type="entry name" value="P-loop_NTPase"/>
</dbReference>
<dbReference type="eggNOG" id="COG0507">
    <property type="taxonomic scope" value="Bacteria"/>
</dbReference>
<dbReference type="PANTHER" id="PTHR43788">
    <property type="entry name" value="DNA2/NAM7 HELICASE FAMILY MEMBER"/>
    <property type="match status" value="1"/>
</dbReference>
<proteinExistence type="predicted"/>